<dbReference type="InterPro" id="IPR036388">
    <property type="entry name" value="WH-like_DNA-bd_sf"/>
</dbReference>
<dbReference type="Gene3D" id="1.10.10.10">
    <property type="entry name" value="Winged helix-like DNA-binding domain superfamily/Winged helix DNA-binding domain"/>
    <property type="match status" value="1"/>
</dbReference>
<dbReference type="PROSITE" id="PS00622">
    <property type="entry name" value="HTH_LUXR_1"/>
    <property type="match status" value="1"/>
</dbReference>
<dbReference type="SMART" id="SM00421">
    <property type="entry name" value="HTH_LUXR"/>
    <property type="match status" value="1"/>
</dbReference>
<keyword evidence="6" id="KW-1185">Reference proteome</keyword>
<name>A0ABT3BJ40_9RHOB</name>
<comment type="caution">
    <text evidence="5">The sequence shown here is derived from an EMBL/GenBank/DDBJ whole genome shotgun (WGS) entry which is preliminary data.</text>
</comment>
<evidence type="ECO:0000256" key="3">
    <source>
        <dbReference type="ARBA" id="ARBA00023163"/>
    </source>
</evidence>
<dbReference type="CDD" id="cd06170">
    <property type="entry name" value="LuxR_C_like"/>
    <property type="match status" value="1"/>
</dbReference>
<organism evidence="5 6">
    <name type="scientific">Roseobacter sinensis</name>
    <dbReference type="NCBI Taxonomy" id="2931391"/>
    <lineage>
        <taxon>Bacteria</taxon>
        <taxon>Pseudomonadati</taxon>
        <taxon>Pseudomonadota</taxon>
        <taxon>Alphaproteobacteria</taxon>
        <taxon>Rhodobacterales</taxon>
        <taxon>Roseobacteraceae</taxon>
        <taxon>Roseobacter</taxon>
    </lineage>
</organism>
<reference evidence="5 6" key="1">
    <citation type="submission" date="2022-04" db="EMBL/GenBank/DDBJ databases">
        <title>Roseobacter sp. WL0113 is a bacterium isolated from neritic sediment.</title>
        <authorList>
            <person name="Wang L."/>
            <person name="He W."/>
            <person name="Zhang D.-F."/>
        </authorList>
    </citation>
    <scope>NUCLEOTIDE SEQUENCE [LARGE SCALE GENOMIC DNA]</scope>
    <source>
        <strain evidence="5 6">WL0113</strain>
    </source>
</reference>
<dbReference type="InterPro" id="IPR000792">
    <property type="entry name" value="Tscrpt_reg_LuxR_C"/>
</dbReference>
<protein>
    <submittedName>
        <fullName evidence="5">Response regulator transcription factor</fullName>
    </submittedName>
</protein>
<dbReference type="SUPFAM" id="SSF46894">
    <property type="entry name" value="C-terminal effector domain of the bipartite response regulators"/>
    <property type="match status" value="1"/>
</dbReference>
<dbReference type="InterPro" id="IPR016032">
    <property type="entry name" value="Sig_transdc_resp-reg_C-effctor"/>
</dbReference>
<dbReference type="EMBL" id="JALIEB010000017">
    <property type="protein sequence ID" value="MCV3273589.1"/>
    <property type="molecule type" value="Genomic_DNA"/>
</dbReference>
<dbReference type="RefSeq" id="WP_263845801.1">
    <property type="nucleotide sequence ID" value="NZ_JALIEB010000017.1"/>
</dbReference>
<evidence type="ECO:0000313" key="5">
    <source>
        <dbReference type="EMBL" id="MCV3273589.1"/>
    </source>
</evidence>
<keyword evidence="3" id="KW-0804">Transcription</keyword>
<keyword evidence="2" id="KW-0238">DNA-binding</keyword>
<dbReference type="PANTHER" id="PTHR44688:SF16">
    <property type="entry name" value="DNA-BINDING TRANSCRIPTIONAL ACTIVATOR DEVR_DOSR"/>
    <property type="match status" value="1"/>
</dbReference>
<feature type="domain" description="HTH luxR-type" evidence="4">
    <location>
        <begin position="166"/>
        <end position="231"/>
    </location>
</feature>
<dbReference type="PANTHER" id="PTHR44688">
    <property type="entry name" value="DNA-BINDING TRANSCRIPTIONAL ACTIVATOR DEVR_DOSR"/>
    <property type="match status" value="1"/>
</dbReference>
<evidence type="ECO:0000256" key="2">
    <source>
        <dbReference type="ARBA" id="ARBA00023125"/>
    </source>
</evidence>
<sequence length="246" mass="27076">MKGFSQHYSDLKLENTSETQALILVGSLQYFSDRLIETFKAEFASITVIRVASLTELAEVTARGVRAIAVVVEESKIDHLIDFPSAYFDAAKTAKLALAYYEESIAERLAAASVTKPDLANVGFLPLHVQMDVWLSVLNLLIRGKLYFPQEFVAGLSTQNAEDAALEESPSELTAREWQVLGLVAEGLQNKNIASTLSLSEHTIKLHIHNILKKLGMTNRTSAAAWYTSFKQGKPGGRTSRSVSRC</sequence>
<gene>
    <name evidence="5" type="ORF">MUB52_19325</name>
</gene>
<keyword evidence="1" id="KW-0805">Transcription regulation</keyword>
<dbReference type="Proteomes" id="UP001208690">
    <property type="component" value="Unassembled WGS sequence"/>
</dbReference>
<evidence type="ECO:0000259" key="4">
    <source>
        <dbReference type="PROSITE" id="PS50043"/>
    </source>
</evidence>
<dbReference type="Pfam" id="PF00196">
    <property type="entry name" value="GerE"/>
    <property type="match status" value="1"/>
</dbReference>
<dbReference type="PRINTS" id="PR00038">
    <property type="entry name" value="HTHLUXR"/>
</dbReference>
<accession>A0ABT3BJ40</accession>
<evidence type="ECO:0000256" key="1">
    <source>
        <dbReference type="ARBA" id="ARBA00023015"/>
    </source>
</evidence>
<evidence type="ECO:0000313" key="6">
    <source>
        <dbReference type="Proteomes" id="UP001208690"/>
    </source>
</evidence>
<dbReference type="PROSITE" id="PS50043">
    <property type="entry name" value="HTH_LUXR_2"/>
    <property type="match status" value="1"/>
</dbReference>
<proteinExistence type="predicted"/>